<evidence type="ECO:0000313" key="3">
    <source>
        <dbReference type="Proteomes" id="UP000436088"/>
    </source>
</evidence>
<accession>A0A6A3AF72</accession>
<feature type="compositionally biased region" description="Polar residues" evidence="1">
    <location>
        <begin position="439"/>
        <end position="453"/>
    </location>
</feature>
<feature type="compositionally biased region" description="Basic residues" evidence="1">
    <location>
        <begin position="1288"/>
        <end position="1299"/>
    </location>
</feature>
<dbReference type="Proteomes" id="UP000436088">
    <property type="component" value="Unassembled WGS sequence"/>
</dbReference>
<comment type="caution">
    <text evidence="2">The sequence shown here is derived from an EMBL/GenBank/DDBJ whole genome shotgun (WGS) entry which is preliminary data.</text>
</comment>
<feature type="region of interest" description="Disordered" evidence="1">
    <location>
        <begin position="77"/>
        <end position="113"/>
    </location>
</feature>
<feature type="region of interest" description="Disordered" evidence="1">
    <location>
        <begin position="656"/>
        <end position="677"/>
    </location>
</feature>
<feature type="compositionally biased region" description="Low complexity" evidence="1">
    <location>
        <begin position="313"/>
        <end position="326"/>
    </location>
</feature>
<dbReference type="EMBL" id="VEPZ02001007">
    <property type="protein sequence ID" value="KAE8702463.1"/>
    <property type="molecule type" value="Genomic_DNA"/>
</dbReference>
<dbReference type="PANTHER" id="PTHR33416">
    <property type="entry name" value="NUCLEAR PORE COMPLEX PROTEIN NUP1"/>
    <property type="match status" value="1"/>
</dbReference>
<sequence>MATPREESNPYDGGFGAGGKFRKRPFRRTTPYDRPPTAIRNPNGSGDRTGWLSKLVDPAQRLITYSAHRLFASFFRKRLTPSPPHPPEAPVSETNQEAKENSPAATSTTTGNYVVPKKQFKGANHFLTVTDSRTRHIFGKTQIRSEIDRLTSLLHSRTVDFPGENEYMVSKLKPVVSCDKEEKIPETPVRENGTENHLISNPVVCSTVLDEDVASPAELAKAYMGSRPQKASVSMLRSHNKVPMADSALLNNRSFPTKSPITSLVPRSGHVGSPGNGFVTPRSRGRSAIYSMAWTPYSRANSGVVLKGAGTASSAFGGPSSSSRSAWEQDRISGSTQGVLKRRSSVLDHDIGSIGPIRRIRQKSNILSSKHSILPVSANALSVHIADTSSADLNPLAEIGYNSTPGTSFTPVPSKSSEVASKILQQLDKLVSPGEKSCSKLSPSMLNGQSLKSPENVDSSKFLDMHANDKLSGSHMVLPDSHDSMSYNRDKAKRNGSTMLVALSDKSVHAMSGIDTGSLMNDNNEPNGKASDSTVIKSAIQPPQQKRRGFQMSANEDYLDLDDDGYPNGAASATLGKVSKGAAAAISVEKPKVATSSLPAALLASQSTSTAKEDSASEEPKVTSMLSIQEKVASAKQSDVATSIFRFASADVGEISSASEPSGAKLPASSDSKLENTSSFATTAAGTTNCLENKIENTPTGILFRPPETTISTSGSTSMSAGSIFKFDTSKNSSTLNNGSLASSPFSYTLPTPSLIPNNGQSSSFGSIKHVSSANSDPFDTATASTTANVTISSTSSSPSLDASVYLTTAAPVFKFASSGFPSAAVSTLSATSREAVEVKTQDTSSGNVGLFGSNSAFTSSGSNIFGGSSAVTGTSSTSGCTTAIITSAESSRPNDTSSNITNSGSGFFSSTNTVTNTGNGIFGGTSVNTDAGRSTFGSASLPIASTGSSTFSTKASISSTGSKIFGFSAPATSGSTMQAQGLNPFNAVNTQAFAAGTGFGTSTQSTPIQFSSSGSSSAVAGNTTFASGTSVFGSSASVAKPFGSGASSGMSFSASETNSLSSGSGIASGTFGSNWQAPKSPIFDSSTSSGFSFGSSASVTAPSTAPALFGSSTGASSNSIFSFTSAIVATPSQSVFGNTNPGLVLGSTPAAVAMPSQSVFVNTSPGLVFGSTPAAGATPSQNVFGNTSSGLVFGSTPSSNNDQMEDTMADDTAQTAPTVPTFGQPLISPPASGPPFGASYTAGATFQFGAQPTTSHNPSPFQASSSQEFGAGGSFSLGTSGGDKSTRRIVKVRRQRKK</sequence>
<feature type="region of interest" description="Disordered" evidence="1">
    <location>
        <begin position="515"/>
        <end position="535"/>
    </location>
</feature>
<reference evidence="2" key="1">
    <citation type="submission" date="2019-09" db="EMBL/GenBank/DDBJ databases">
        <title>Draft genome information of white flower Hibiscus syriacus.</title>
        <authorList>
            <person name="Kim Y.-M."/>
        </authorList>
    </citation>
    <scope>NUCLEOTIDE SEQUENCE [LARGE SCALE GENOMIC DNA]</scope>
    <source>
        <strain evidence="2">YM2019G1</strain>
    </source>
</reference>
<feature type="compositionally biased region" description="Gly residues" evidence="1">
    <location>
        <begin position="1271"/>
        <end position="1282"/>
    </location>
</feature>
<feature type="compositionally biased region" description="Polar residues" evidence="1">
    <location>
        <begin position="1249"/>
        <end position="1269"/>
    </location>
</feature>
<feature type="compositionally biased region" description="Polar residues" evidence="1">
    <location>
        <begin position="103"/>
        <end position="112"/>
    </location>
</feature>
<proteinExistence type="predicted"/>
<keyword evidence="3" id="KW-1185">Reference proteome</keyword>
<dbReference type="PANTHER" id="PTHR33416:SF20">
    <property type="entry name" value="NUCLEAR PORE COMPLEX PROTEIN NUP1"/>
    <property type="match status" value="1"/>
</dbReference>
<organism evidence="2 3">
    <name type="scientific">Hibiscus syriacus</name>
    <name type="common">Rose of Sharon</name>
    <dbReference type="NCBI Taxonomy" id="106335"/>
    <lineage>
        <taxon>Eukaryota</taxon>
        <taxon>Viridiplantae</taxon>
        <taxon>Streptophyta</taxon>
        <taxon>Embryophyta</taxon>
        <taxon>Tracheophyta</taxon>
        <taxon>Spermatophyta</taxon>
        <taxon>Magnoliopsida</taxon>
        <taxon>eudicotyledons</taxon>
        <taxon>Gunneridae</taxon>
        <taxon>Pentapetalae</taxon>
        <taxon>rosids</taxon>
        <taxon>malvids</taxon>
        <taxon>Malvales</taxon>
        <taxon>Malvaceae</taxon>
        <taxon>Malvoideae</taxon>
        <taxon>Hibiscus</taxon>
    </lineage>
</organism>
<feature type="region of interest" description="Disordered" evidence="1">
    <location>
        <begin position="434"/>
        <end position="453"/>
    </location>
</feature>
<dbReference type="GO" id="GO:0005635">
    <property type="term" value="C:nuclear envelope"/>
    <property type="evidence" value="ECO:0007669"/>
    <property type="project" value="TreeGrafter"/>
</dbReference>
<feature type="region of interest" description="Disordered" evidence="1">
    <location>
        <begin position="1249"/>
        <end position="1299"/>
    </location>
</feature>
<name>A0A6A3AF72_HIBSY</name>
<dbReference type="GO" id="GO:0071763">
    <property type="term" value="P:nuclear membrane organization"/>
    <property type="evidence" value="ECO:0007669"/>
    <property type="project" value="TreeGrafter"/>
</dbReference>
<evidence type="ECO:0000313" key="2">
    <source>
        <dbReference type="EMBL" id="KAE8702463.1"/>
    </source>
</evidence>
<protein>
    <submittedName>
        <fullName evidence="2">Prefoldin 1</fullName>
    </submittedName>
</protein>
<evidence type="ECO:0000256" key="1">
    <source>
        <dbReference type="SAM" id="MobiDB-lite"/>
    </source>
</evidence>
<gene>
    <name evidence="2" type="ORF">F3Y22_tig00110482pilonHSYRG00114</name>
</gene>
<feature type="region of interest" description="Disordered" evidence="1">
    <location>
        <begin position="1"/>
        <end position="49"/>
    </location>
</feature>
<feature type="compositionally biased region" description="Polar residues" evidence="1">
    <location>
        <begin position="518"/>
        <end position="535"/>
    </location>
</feature>
<feature type="region of interest" description="Disordered" evidence="1">
    <location>
        <begin position="313"/>
        <end position="340"/>
    </location>
</feature>
<dbReference type="GO" id="GO:0016973">
    <property type="term" value="P:poly(A)+ mRNA export from nucleus"/>
    <property type="evidence" value="ECO:0007669"/>
    <property type="project" value="TreeGrafter"/>
</dbReference>